<dbReference type="Proteomes" id="UP000001882">
    <property type="component" value="Chromosome"/>
</dbReference>
<accession>D1YXV5</accession>
<feature type="region of interest" description="Disordered" evidence="1">
    <location>
        <begin position="227"/>
        <end position="275"/>
    </location>
</feature>
<reference evidence="2 3" key="1">
    <citation type="journal article" date="2007" name="Appl. Environ. Microbiol.">
        <title>Isolation of key methanogens for global methane emission from rice paddy fields: a novel isolate affiliated with the clone cluster rice cluster I.</title>
        <authorList>
            <person name="Sakai S."/>
            <person name="Imachi H."/>
            <person name="Sekiguchi Y."/>
            <person name="Ohashi A."/>
            <person name="Harada H."/>
            <person name="Kamagata Y."/>
        </authorList>
    </citation>
    <scope>NUCLEOTIDE SEQUENCE [LARGE SCALE GENOMIC DNA]</scope>
    <source>
        <strain evidence="3">DSM 17711 / JCM 13418 / NBRC 101707 / SANAE</strain>
    </source>
</reference>
<gene>
    <name evidence="2" type="ordered locus">MCP_1205</name>
</gene>
<sequence length="350" mass="37457">MSILRVVPVIVTIVCILVGAMALDVSARMEAQWALQAGDVIVGEDISVQKPMAAIFHQQTAFARDKENLQIDFPITADDLGLGPTTGVTAIGDDVGLSTSGTANVLPFGPVNLAFPDVHQDAAQELETTDTGFFTANWAFMADTAASNLGTEPIGTYLGSGHPFKNPKMLGSEFVWPYMTPVAKAADGSLALDMDSLSPAIGPYVKSLSTDVNIINRDTVDITSDARPRTNVTNTTSASNVTGTTNATSTSSAATKMRDGWGTRKPPVADPKWNKTQISNSTNLQRMYRNAFVGSTMHNAYEGKTSYPEWITPYKNGTGCFNPTNRSTMLDLARKKTVAGAHIAPVFWDL</sequence>
<reference evidence="3" key="3">
    <citation type="journal article" date="2011" name="PLoS ONE">
        <title>Genome sequence of a mesophilic hydrogenotrophic methanogen Methanocella paludicola, the first cultivated representative of the order Methanocellales.</title>
        <authorList>
            <person name="Sakai S."/>
            <person name="Takaki Y."/>
            <person name="Shimamura S."/>
            <person name="Sekine M."/>
            <person name="Tajima T."/>
            <person name="Kosugi H."/>
            <person name="Ichikawa N."/>
            <person name="Tasumi E."/>
            <person name="Hiraki A.T."/>
            <person name="Shimizu A."/>
            <person name="Kato Y."/>
            <person name="Nishiko R."/>
            <person name="Mori K."/>
            <person name="Fujita N."/>
            <person name="Imachi H."/>
            <person name="Takai K."/>
        </authorList>
    </citation>
    <scope>NUCLEOTIDE SEQUENCE [LARGE SCALE GENOMIC DNA]</scope>
    <source>
        <strain evidence="3">DSM 17711 / JCM 13418 / NBRC 101707 / SANAE</strain>
    </source>
</reference>
<dbReference type="GeneID" id="8681200"/>
<reference evidence="2 3" key="2">
    <citation type="journal article" date="2008" name="Int. J. Syst. Evol. Microbiol.">
        <title>Methanocella paludicola gen. nov., sp. nov., a methane-producing archaeon, the first isolate of the lineage 'Rice Cluster I', and proposal of the new archaeal order Methanocellales ord. nov.</title>
        <authorList>
            <person name="Sakai S."/>
            <person name="Imachi H."/>
            <person name="Hanada S."/>
            <person name="Ohashi A."/>
            <person name="Harada H."/>
            <person name="Kamagata Y."/>
        </authorList>
    </citation>
    <scope>NUCLEOTIDE SEQUENCE [LARGE SCALE GENOMIC DNA]</scope>
    <source>
        <strain evidence="3">DSM 17711 / JCM 13418 / NBRC 101707 / SANAE</strain>
    </source>
</reference>
<dbReference type="OrthoDB" id="148342at2157"/>
<dbReference type="eggNOG" id="arCOG10873">
    <property type="taxonomic scope" value="Archaea"/>
</dbReference>
<protein>
    <submittedName>
        <fullName evidence="2">Uncharacterized protein</fullName>
    </submittedName>
</protein>
<dbReference type="KEGG" id="mpd:MCP_1205"/>
<dbReference type="InParanoid" id="D1YXV5"/>
<feature type="compositionally biased region" description="Low complexity" evidence="1">
    <location>
        <begin position="230"/>
        <end position="255"/>
    </location>
</feature>
<dbReference type="EMBL" id="AP011532">
    <property type="protein sequence ID" value="BAI61277.1"/>
    <property type="molecule type" value="Genomic_DNA"/>
</dbReference>
<dbReference type="RefSeq" id="WP_012899956.1">
    <property type="nucleotide sequence ID" value="NC_013665.1"/>
</dbReference>
<organism evidence="2 3">
    <name type="scientific">Methanocella paludicola (strain DSM 17711 / JCM 13418 / NBRC 101707 / SANAE)</name>
    <dbReference type="NCBI Taxonomy" id="304371"/>
    <lineage>
        <taxon>Archaea</taxon>
        <taxon>Methanobacteriati</taxon>
        <taxon>Methanobacteriota</taxon>
        <taxon>Stenosarchaea group</taxon>
        <taxon>Methanomicrobia</taxon>
        <taxon>Methanocellales</taxon>
        <taxon>Methanocellaceae</taxon>
        <taxon>Methanocella</taxon>
    </lineage>
</organism>
<proteinExistence type="predicted"/>
<evidence type="ECO:0000313" key="3">
    <source>
        <dbReference type="Proteomes" id="UP000001882"/>
    </source>
</evidence>
<evidence type="ECO:0000256" key="1">
    <source>
        <dbReference type="SAM" id="MobiDB-lite"/>
    </source>
</evidence>
<keyword evidence="3" id="KW-1185">Reference proteome</keyword>
<name>D1YXV5_METPS</name>
<evidence type="ECO:0000313" key="2">
    <source>
        <dbReference type="EMBL" id="BAI61277.1"/>
    </source>
</evidence>
<dbReference type="AlphaFoldDB" id="D1YXV5"/>